<evidence type="ECO:0000313" key="1">
    <source>
        <dbReference type="EMBL" id="SUA45701.1"/>
    </source>
</evidence>
<dbReference type="EMBL" id="UGRU01000001">
    <property type="protein sequence ID" value="SUA45701.1"/>
    <property type="molecule type" value="Genomic_DNA"/>
</dbReference>
<accession>A0A378WZ73</accession>
<dbReference type="Proteomes" id="UP000255082">
    <property type="component" value="Unassembled WGS sequence"/>
</dbReference>
<sequence length="362" mass="39621">MHPRQDFTHHILVPELLSRGYSVWTQSTRGGLNDVSLLHEQALLDMAAGHVFLRDHGFEHVVSVGHSGGAALATYYIEQASRTPGKRETHAPGGRRVPLADAVMPVPEGLMMMAPHVGQGQLLMRMIDPSVVDESDPMSTDPDLDPYDPRNGFAEPPESSRYAPEFVAKYREAQRARVARIDDHARKLLARADDARTRYSELGDPRDRRISLATGVIRMYRSDADLRCVDLSLDPNDRPYGSLFGRRPDLTNYGVVGFGRLTTPEAWLSTWSGLSSRASLLRTAPGSDLPVLLIELTGDQACFPADVGAMTAAFPHPDVTHVRVPGRHFGAPLARGGTPAAILAGEAMAGWLGERFPHQADR</sequence>
<dbReference type="Gene3D" id="3.40.50.1820">
    <property type="entry name" value="alpha/beta hydrolase"/>
    <property type="match status" value="1"/>
</dbReference>
<proteinExistence type="predicted"/>
<reference evidence="1 2" key="1">
    <citation type="submission" date="2018-06" db="EMBL/GenBank/DDBJ databases">
        <authorList>
            <consortium name="Pathogen Informatics"/>
            <person name="Doyle S."/>
        </authorList>
    </citation>
    <scope>NUCLEOTIDE SEQUENCE [LARGE SCALE GENOMIC DNA]</scope>
    <source>
        <strain evidence="1 2">NCTC13184</strain>
    </source>
</reference>
<protein>
    <submittedName>
        <fullName evidence="1">Alpha/beta hydrolase family</fullName>
    </submittedName>
</protein>
<evidence type="ECO:0000313" key="2">
    <source>
        <dbReference type="Proteomes" id="UP000255082"/>
    </source>
</evidence>
<dbReference type="InterPro" id="IPR029058">
    <property type="entry name" value="AB_hydrolase_fold"/>
</dbReference>
<dbReference type="SUPFAM" id="SSF53474">
    <property type="entry name" value="alpha/beta-Hydrolases"/>
    <property type="match status" value="1"/>
</dbReference>
<gene>
    <name evidence="1" type="ORF">NCTC13184_04225</name>
</gene>
<organism evidence="1 2">
    <name type="scientific">Nocardia africana</name>
    <dbReference type="NCBI Taxonomy" id="134964"/>
    <lineage>
        <taxon>Bacteria</taxon>
        <taxon>Bacillati</taxon>
        <taxon>Actinomycetota</taxon>
        <taxon>Actinomycetes</taxon>
        <taxon>Mycobacteriales</taxon>
        <taxon>Nocardiaceae</taxon>
        <taxon>Nocardia</taxon>
    </lineage>
</organism>
<dbReference type="GO" id="GO:0016787">
    <property type="term" value="F:hydrolase activity"/>
    <property type="evidence" value="ECO:0007669"/>
    <property type="project" value="UniProtKB-KW"/>
</dbReference>
<dbReference type="AlphaFoldDB" id="A0A378WZ73"/>
<keyword evidence="1" id="KW-0378">Hydrolase</keyword>
<name>A0A378WZ73_9NOCA</name>